<feature type="binding site" evidence="14">
    <location>
        <position position="239"/>
    </location>
    <ligand>
        <name>a divalent metal cation</name>
        <dbReference type="ChEBI" id="CHEBI:60240"/>
    </ligand>
</feature>
<keyword evidence="10 14" id="KW-0479">Metal-binding</keyword>
<dbReference type="InterPro" id="IPR018294">
    <property type="entry name" value="ISPD_synthase_CS"/>
</dbReference>
<dbReference type="InterPro" id="IPR001228">
    <property type="entry name" value="IspD"/>
</dbReference>
<evidence type="ECO:0000259" key="15">
    <source>
        <dbReference type="Pfam" id="PF02542"/>
    </source>
</evidence>
<feature type="binding site" evidence="14">
    <location>
        <begin position="237"/>
        <end position="239"/>
    </location>
    <ligand>
        <name>4-CDP-2-C-methyl-D-erythritol 2-phosphate</name>
        <dbReference type="ChEBI" id="CHEBI:57919"/>
    </ligand>
</feature>
<evidence type="ECO:0000313" key="16">
    <source>
        <dbReference type="EMBL" id="MFC3678170.1"/>
    </source>
</evidence>
<evidence type="ECO:0000256" key="5">
    <source>
        <dbReference type="ARBA" id="ARBA00004787"/>
    </source>
</evidence>
<dbReference type="NCBIfam" id="TIGR00453">
    <property type="entry name" value="ispD"/>
    <property type="match status" value="1"/>
</dbReference>
<dbReference type="GO" id="GO:0050518">
    <property type="term" value="F:2-C-methyl-D-erythritol 4-phosphate cytidylyltransferase activity"/>
    <property type="evidence" value="ECO:0007669"/>
    <property type="project" value="UniProtKB-EC"/>
</dbReference>
<dbReference type="NCBIfam" id="TIGR00151">
    <property type="entry name" value="ispF"/>
    <property type="match status" value="1"/>
</dbReference>
<dbReference type="RefSeq" id="WP_379729772.1">
    <property type="nucleotide sequence ID" value="NZ_JBHRYJ010000007.1"/>
</dbReference>
<evidence type="ECO:0000313" key="17">
    <source>
        <dbReference type="Proteomes" id="UP001595711"/>
    </source>
</evidence>
<dbReference type="InterPro" id="IPR026596">
    <property type="entry name" value="IspD/F"/>
</dbReference>
<dbReference type="HAMAP" id="MF_00107">
    <property type="entry name" value="IspF"/>
    <property type="match status" value="1"/>
</dbReference>
<gene>
    <name evidence="14" type="primary">ispDF</name>
    <name evidence="16" type="ORF">ACFOOQ_21650</name>
</gene>
<evidence type="ECO:0000256" key="7">
    <source>
        <dbReference type="ARBA" id="ARBA00009789"/>
    </source>
</evidence>
<dbReference type="PANTHER" id="PTHR43181">
    <property type="entry name" value="2-C-METHYL-D-ERYTHRITOL 2,4-CYCLODIPHOSPHATE SYNTHASE, CHLOROPLASTIC"/>
    <property type="match status" value="1"/>
</dbReference>
<feature type="binding site" evidence="14">
    <location>
        <position position="370"/>
    </location>
    <ligand>
        <name>4-CDP-2-C-methyl-D-erythritol 2-phosphate</name>
        <dbReference type="ChEBI" id="CHEBI:57919"/>
    </ligand>
</feature>
<comment type="function">
    <text evidence="14">Bifunctional enzyme that catalyzes the formation of 4-diphosphocytidyl-2-C-methyl-D-erythritol from CTP and 2-C-methyl-D-erythritol 4-phosphate (MEP) (IspD), and catalyzes the conversion of 4-diphosphocytidyl-2-C-methyl-D-erythritol 2-phosphate (CDP-ME2P) to 2-C-methyl-D-erythritol 2,4-cyclodiphosphate (ME-CPP) with a corresponding release of cytidine 5-monophosphate (CMP) (IspF).</text>
</comment>
<evidence type="ECO:0000256" key="4">
    <source>
        <dbReference type="ARBA" id="ARBA00004709"/>
    </source>
</evidence>
<feature type="binding site" evidence="14">
    <location>
        <position position="273"/>
    </location>
    <ligand>
        <name>a divalent metal cation</name>
        <dbReference type="ChEBI" id="CHEBI:60240"/>
    </ligand>
</feature>
<keyword evidence="13 14" id="KW-0511">Multifunctional enzyme</keyword>
<feature type="site" description="Positions MEP for the nucleophilic attack" evidence="14">
    <location>
        <position position="209"/>
    </location>
</feature>
<comment type="similarity">
    <text evidence="6">Belongs to the IspF family.</text>
</comment>
<feature type="binding site" evidence="14">
    <location>
        <position position="373"/>
    </location>
    <ligand>
        <name>4-CDP-2-C-methyl-D-erythritol 2-phosphate</name>
        <dbReference type="ChEBI" id="CHEBI:57919"/>
    </ligand>
</feature>
<dbReference type="Gene3D" id="3.30.1330.50">
    <property type="entry name" value="2-C-methyl-D-erythritol 2,4-cyclodiphosphate synthase"/>
    <property type="match status" value="1"/>
</dbReference>
<feature type="site" description="Transition state stabilizer" evidence="14">
    <location>
        <position position="364"/>
    </location>
</feature>
<feature type="binding site" evidence="14">
    <location>
        <begin position="265"/>
        <end position="266"/>
    </location>
    <ligand>
        <name>4-CDP-2-C-methyl-D-erythritol 2-phosphate</name>
        <dbReference type="ChEBI" id="CHEBI:57919"/>
    </ligand>
</feature>
<dbReference type="InterPro" id="IPR036571">
    <property type="entry name" value="MECDP_synthase_sf"/>
</dbReference>
<feature type="site" description="Positions MEP for the nucleophilic attack" evidence="14">
    <location>
        <position position="155"/>
    </location>
</feature>
<evidence type="ECO:0000256" key="2">
    <source>
        <dbReference type="ARBA" id="ARBA00001282"/>
    </source>
</evidence>
<keyword evidence="12 14" id="KW-0456">Lyase</keyword>
<feature type="domain" description="2-C-methyl-D-erythritol 2,4-cyclodiphosphate synthase" evidence="15">
    <location>
        <begin position="230"/>
        <end position="385"/>
    </location>
</feature>
<dbReference type="Proteomes" id="UP001595711">
    <property type="component" value="Unassembled WGS sequence"/>
</dbReference>
<comment type="caution">
    <text evidence="16">The sequence shown here is derived from an EMBL/GenBank/DDBJ whole genome shotgun (WGS) entry which is preliminary data.</text>
</comment>
<dbReference type="EC" id="4.6.1.12" evidence="14"/>
<keyword evidence="17" id="KW-1185">Reference proteome</keyword>
<feature type="region of interest" description="2-C-methyl-D-erythritol 2,4-cyclodiphosphate synthase" evidence="14">
    <location>
        <begin position="231"/>
        <end position="389"/>
    </location>
</feature>
<comment type="caution">
    <text evidence="14">Lacks conserved residue(s) required for the propagation of feature annotation.</text>
</comment>
<feature type="binding site" evidence="14">
    <location>
        <position position="237"/>
    </location>
    <ligand>
        <name>a divalent metal cation</name>
        <dbReference type="ChEBI" id="CHEBI:60240"/>
    </ligand>
</feature>
<feature type="site" description="Transition state stabilizer" evidence="14">
    <location>
        <position position="22"/>
    </location>
</feature>
<feature type="region of interest" description="2-C-methyl-D-erythritol 4-phosphate cytidylyltransferase" evidence="14">
    <location>
        <begin position="1"/>
        <end position="230"/>
    </location>
</feature>
<accession>A0ABV7VKX5</accession>
<keyword evidence="8 14" id="KW-0808">Transferase</keyword>
<comment type="catalytic activity">
    <reaction evidence="1 14">
        <text>4-CDP-2-C-methyl-D-erythritol 2-phosphate = 2-C-methyl-D-erythritol 2,4-cyclic diphosphate + CMP</text>
        <dbReference type="Rhea" id="RHEA:23864"/>
        <dbReference type="ChEBI" id="CHEBI:57919"/>
        <dbReference type="ChEBI" id="CHEBI:58483"/>
        <dbReference type="ChEBI" id="CHEBI:60377"/>
        <dbReference type="EC" id="4.6.1.12"/>
    </reaction>
</comment>
<dbReference type="Pfam" id="PF02542">
    <property type="entry name" value="YgbB"/>
    <property type="match status" value="1"/>
</dbReference>
<dbReference type="NCBIfam" id="NF006899">
    <property type="entry name" value="PRK09382.1"/>
    <property type="match status" value="1"/>
</dbReference>
<organism evidence="16 17">
    <name type="scientific">Ferrovibrio xuzhouensis</name>
    <dbReference type="NCBI Taxonomy" id="1576914"/>
    <lineage>
        <taxon>Bacteria</taxon>
        <taxon>Pseudomonadati</taxon>
        <taxon>Pseudomonadota</taxon>
        <taxon>Alphaproteobacteria</taxon>
        <taxon>Rhodospirillales</taxon>
        <taxon>Rhodospirillaceae</taxon>
        <taxon>Ferrovibrio</taxon>
    </lineage>
</organism>
<dbReference type="CDD" id="cd00554">
    <property type="entry name" value="MECDP_synthase"/>
    <property type="match status" value="1"/>
</dbReference>
<evidence type="ECO:0000256" key="10">
    <source>
        <dbReference type="ARBA" id="ARBA00022723"/>
    </source>
</evidence>
<dbReference type="SUPFAM" id="SSF69765">
    <property type="entry name" value="IpsF-like"/>
    <property type="match status" value="1"/>
</dbReference>
<comment type="cofactor">
    <cofactor evidence="3 14">
        <name>a divalent metal cation</name>
        <dbReference type="ChEBI" id="CHEBI:60240"/>
    </cofactor>
</comment>
<evidence type="ECO:0000256" key="13">
    <source>
        <dbReference type="ARBA" id="ARBA00023268"/>
    </source>
</evidence>
<feature type="binding site" evidence="14">
    <location>
        <begin position="287"/>
        <end position="289"/>
    </location>
    <ligand>
        <name>4-CDP-2-C-methyl-D-erythritol 2-phosphate</name>
        <dbReference type="ChEBI" id="CHEBI:57919"/>
    </ligand>
</feature>
<dbReference type="InterPro" id="IPR020555">
    <property type="entry name" value="MECDP_synthase_CS"/>
</dbReference>
<feature type="site" description="Transition state stabilizer" evidence="14">
    <location>
        <position position="265"/>
    </location>
</feature>
<comment type="pathway">
    <text evidence="4 14">Isoprenoid biosynthesis; isopentenyl diphosphate biosynthesis via DXP pathway; isopentenyl diphosphate from 1-deoxy-D-xylulose 5-phosphate: step 4/6.</text>
</comment>
<dbReference type="Pfam" id="PF01128">
    <property type="entry name" value="IspD"/>
    <property type="match status" value="1"/>
</dbReference>
<dbReference type="PANTHER" id="PTHR43181:SF1">
    <property type="entry name" value="2-C-METHYL-D-ERYTHRITOL 2,4-CYCLODIPHOSPHATE SYNTHASE, CHLOROPLASTIC"/>
    <property type="match status" value="1"/>
</dbReference>
<comment type="similarity">
    <text evidence="14">In the N-terminal section; belongs to the IspD/TarI cytidylyltransferase family. IspD subfamily.</text>
</comment>
<feature type="site" description="Transition state stabilizer" evidence="14">
    <location>
        <position position="15"/>
    </location>
</feature>
<dbReference type="HAMAP" id="MF_01520">
    <property type="entry name" value="IspDF"/>
    <property type="match status" value="1"/>
</dbReference>
<name>A0ABV7VKX5_9PROT</name>
<feature type="binding site" evidence="14">
    <location>
        <begin position="363"/>
        <end position="366"/>
    </location>
    <ligand>
        <name>4-CDP-2-C-methyl-D-erythritol 2-phosphate</name>
        <dbReference type="ChEBI" id="CHEBI:57919"/>
    </ligand>
</feature>
<dbReference type="Gene3D" id="3.90.550.10">
    <property type="entry name" value="Spore Coat Polysaccharide Biosynthesis Protein SpsA, Chain A"/>
    <property type="match status" value="1"/>
</dbReference>
<dbReference type="GO" id="GO:0008685">
    <property type="term" value="F:2-C-methyl-D-erythritol 2,4-cyclodiphosphate synthase activity"/>
    <property type="evidence" value="ECO:0007669"/>
    <property type="project" value="UniProtKB-EC"/>
</dbReference>
<evidence type="ECO:0000256" key="9">
    <source>
        <dbReference type="ARBA" id="ARBA00022695"/>
    </source>
</evidence>
<dbReference type="PROSITE" id="PS01350">
    <property type="entry name" value="ISPF"/>
    <property type="match status" value="1"/>
</dbReference>
<evidence type="ECO:0000256" key="11">
    <source>
        <dbReference type="ARBA" id="ARBA00023229"/>
    </source>
</evidence>
<proteinExistence type="inferred from homology"/>
<dbReference type="CDD" id="cd02516">
    <property type="entry name" value="CDP-ME_synthetase"/>
    <property type="match status" value="1"/>
</dbReference>
<comment type="similarity">
    <text evidence="14">In the C-terminal section; belongs to the IspF family.</text>
</comment>
<keyword evidence="9 14" id="KW-0548">Nucleotidyltransferase</keyword>
<protein>
    <recommendedName>
        <fullName evidence="14">Bifunctional enzyme IspD/IspF</fullName>
    </recommendedName>
    <domain>
        <recommendedName>
            <fullName evidence="14">2-C-methyl-D-erythritol 4-phosphate cytidylyltransferase</fullName>
            <ecNumber evidence="14">2.7.7.60</ecNumber>
        </recommendedName>
        <alternativeName>
            <fullName evidence="14">4-diphosphocytidyl-2C-methyl-D-erythritol synthase</fullName>
        </alternativeName>
        <alternativeName>
            <fullName evidence="14">MEP cytidylyltransferase</fullName>
            <shortName evidence="14">MCT</shortName>
        </alternativeName>
    </domain>
    <domain>
        <recommendedName>
            <fullName evidence="14">2-C-methyl-D-erythritol 2,4-cyclodiphosphate synthase</fullName>
            <shortName evidence="14">MECDP-synthase</shortName>
            <shortName evidence="14">MECPP-synthase</shortName>
            <shortName evidence="14">MECPS</shortName>
            <ecNumber evidence="14">4.6.1.12</ecNumber>
        </recommendedName>
    </domain>
</protein>
<keyword evidence="11 14" id="KW-0414">Isoprene biosynthesis</keyword>
<evidence type="ECO:0000256" key="1">
    <source>
        <dbReference type="ARBA" id="ARBA00000200"/>
    </source>
</evidence>
<dbReference type="SUPFAM" id="SSF53448">
    <property type="entry name" value="Nucleotide-diphospho-sugar transferases"/>
    <property type="match status" value="1"/>
</dbReference>
<dbReference type="EC" id="2.7.7.60" evidence="14"/>
<evidence type="ECO:0000256" key="12">
    <source>
        <dbReference type="ARBA" id="ARBA00023239"/>
    </source>
</evidence>
<dbReference type="EMBL" id="JBHRYJ010000007">
    <property type="protein sequence ID" value="MFC3678170.1"/>
    <property type="molecule type" value="Genomic_DNA"/>
</dbReference>
<comment type="pathway">
    <text evidence="5 14">Isoprenoid biosynthesis; isopentenyl diphosphate biosynthesis via DXP pathway; isopentenyl diphosphate from 1-deoxy-D-xylulose 5-phosphate: step 2/6.</text>
</comment>
<evidence type="ECO:0000256" key="3">
    <source>
        <dbReference type="ARBA" id="ARBA00001968"/>
    </source>
</evidence>
<dbReference type="InterPro" id="IPR003526">
    <property type="entry name" value="MECDP_synthase"/>
</dbReference>
<dbReference type="HAMAP" id="MF_00108">
    <property type="entry name" value="IspD"/>
    <property type="match status" value="1"/>
</dbReference>
<reference evidence="17" key="1">
    <citation type="journal article" date="2019" name="Int. J. Syst. Evol. Microbiol.">
        <title>The Global Catalogue of Microorganisms (GCM) 10K type strain sequencing project: providing services to taxonomists for standard genome sequencing and annotation.</title>
        <authorList>
            <consortium name="The Broad Institute Genomics Platform"/>
            <consortium name="The Broad Institute Genome Sequencing Center for Infectious Disease"/>
            <person name="Wu L."/>
            <person name="Ma J."/>
        </authorList>
    </citation>
    <scope>NUCLEOTIDE SEQUENCE [LARGE SCALE GENOMIC DNA]</scope>
    <source>
        <strain evidence="17">KCTC 42182</strain>
    </source>
</reference>
<evidence type="ECO:0000256" key="14">
    <source>
        <dbReference type="HAMAP-Rule" id="MF_01520"/>
    </source>
</evidence>
<dbReference type="InterPro" id="IPR029044">
    <property type="entry name" value="Nucleotide-diphossugar_trans"/>
</dbReference>
<comment type="similarity">
    <text evidence="7">Belongs to the IspD/TarI cytidylyltransferase family. IspD subfamily.</text>
</comment>
<dbReference type="PROSITE" id="PS01295">
    <property type="entry name" value="ISPD"/>
    <property type="match status" value="1"/>
</dbReference>
<evidence type="ECO:0000256" key="6">
    <source>
        <dbReference type="ARBA" id="ARBA00008480"/>
    </source>
</evidence>
<dbReference type="InterPro" id="IPR034683">
    <property type="entry name" value="IspD/TarI"/>
</dbReference>
<sequence length="389" mass="41015">MTIAALIVAAGRGTRAGGEKPKQYQMLGGQPLLRHSLRACLGHAAIARVAVVIHPEDSALYRDALGDLEMDSRLTAPIAGGATRQDSVRLGLEALSRDAPGHVLIHDAARPFLQHARIDALIASLRDAPGAILAVPVVDTLKREVAGNAHAGIDRAGLWRAQTPQAFRFADILAAHRRLAGQALTDDAAVAEQAGLAVRLVAGTEENFKVTEPEDFRRAERQLLMQRGDIRTGQGFDVHAFGDEPNRPLMLGGITVPHGRSLAGHSDADVALHALTDAILGAIGAGDIGQHFPPSDPQWKNKDSAAFLAHAAGLVRARDGLIAHCDITIICEAPKIGPHREAMRTRIAGILGIDADRVSVKATTTEKLGFTGRGEGVAAQAVATIRLPG</sequence>
<comment type="catalytic activity">
    <reaction evidence="2 14">
        <text>2-C-methyl-D-erythritol 4-phosphate + CTP + H(+) = 4-CDP-2-C-methyl-D-erythritol + diphosphate</text>
        <dbReference type="Rhea" id="RHEA:13429"/>
        <dbReference type="ChEBI" id="CHEBI:15378"/>
        <dbReference type="ChEBI" id="CHEBI:33019"/>
        <dbReference type="ChEBI" id="CHEBI:37563"/>
        <dbReference type="ChEBI" id="CHEBI:57823"/>
        <dbReference type="ChEBI" id="CHEBI:58262"/>
        <dbReference type="EC" id="2.7.7.60"/>
    </reaction>
</comment>
<evidence type="ECO:0000256" key="8">
    <source>
        <dbReference type="ARBA" id="ARBA00022679"/>
    </source>
</evidence>